<dbReference type="Gene3D" id="3.40.50.850">
    <property type="entry name" value="Isochorismatase-like"/>
    <property type="match status" value="1"/>
</dbReference>
<accession>A0A363NVJ2</accession>
<dbReference type="SUPFAM" id="SSF52499">
    <property type="entry name" value="Isochorismatase-like hydrolases"/>
    <property type="match status" value="1"/>
</dbReference>
<dbReference type="PANTHER" id="PTHR11080:SF2">
    <property type="entry name" value="LD05707P"/>
    <property type="match status" value="1"/>
</dbReference>
<evidence type="ECO:0000313" key="4">
    <source>
        <dbReference type="Proteomes" id="UP000250831"/>
    </source>
</evidence>
<sequence>MKTRYEQIVDVRHIASEKRDHIPSILSLVGQEQILPASTDKKRTLLLAIDIQNDFMESIGSLPVAGSRADVHRLTQWMYNNMASLTQVMCSLDCHSLLQIFHADWWVDKKGNQPKPFTVIRYQDLVDGTWTVFNADTLERSLAYLKNLETEGKKELCIWPYHCLEGSYGGQLESQFANMLYFHSALRQSKPLLVYKGQDPYTEMYGIIKAEYDNNKFVNHAVLEAIRAYDAIYIAGQASSHCVLASAMQILEYFAKDKAITSRITLLIDCMSPIAGFEESTRQAFESLHEKYGIQIKKSTDIIL</sequence>
<dbReference type="GO" id="GO:0016787">
    <property type="term" value="F:hydrolase activity"/>
    <property type="evidence" value="ECO:0007669"/>
    <property type="project" value="UniProtKB-KW"/>
</dbReference>
<dbReference type="Proteomes" id="UP000250831">
    <property type="component" value="Unassembled WGS sequence"/>
</dbReference>
<dbReference type="InterPro" id="IPR052347">
    <property type="entry name" value="Isochorismatase_Nicotinamidase"/>
</dbReference>
<name>A0A363NVJ2_9SPHI</name>
<dbReference type="PANTHER" id="PTHR11080">
    <property type="entry name" value="PYRAZINAMIDASE/NICOTINAMIDASE"/>
    <property type="match status" value="1"/>
</dbReference>
<dbReference type="InterPro" id="IPR036380">
    <property type="entry name" value="Isochorismatase-like_sf"/>
</dbReference>
<reference evidence="3 4" key="1">
    <citation type="submission" date="2018-04" db="EMBL/GenBank/DDBJ databases">
        <title>Sphingobacterium sp. M46 Genome.</title>
        <authorList>
            <person name="Cheng J."/>
            <person name="Li Y."/>
        </authorList>
    </citation>
    <scope>NUCLEOTIDE SEQUENCE [LARGE SCALE GENOMIC DNA]</scope>
    <source>
        <strain evidence="3 4">M46</strain>
    </source>
</reference>
<evidence type="ECO:0000313" key="3">
    <source>
        <dbReference type="EMBL" id="PUV24826.1"/>
    </source>
</evidence>
<dbReference type="RefSeq" id="WP_108633162.1">
    <property type="nucleotide sequence ID" value="NZ_QCXX01000002.1"/>
</dbReference>
<protein>
    <recommendedName>
        <fullName evidence="5">Nicotinamidase</fullName>
    </recommendedName>
</protein>
<organism evidence="3 4">
    <name type="scientific">Sphingobacterium athyrii</name>
    <dbReference type="NCBI Taxonomy" id="2152717"/>
    <lineage>
        <taxon>Bacteria</taxon>
        <taxon>Pseudomonadati</taxon>
        <taxon>Bacteroidota</taxon>
        <taxon>Sphingobacteriia</taxon>
        <taxon>Sphingobacteriales</taxon>
        <taxon>Sphingobacteriaceae</taxon>
        <taxon>Sphingobacterium</taxon>
    </lineage>
</organism>
<evidence type="ECO:0008006" key="5">
    <source>
        <dbReference type="Google" id="ProtNLM"/>
    </source>
</evidence>
<comment type="similarity">
    <text evidence="1">Belongs to the isochorismatase family.</text>
</comment>
<keyword evidence="4" id="KW-1185">Reference proteome</keyword>
<proteinExistence type="inferred from homology"/>
<dbReference type="OrthoDB" id="9791276at2"/>
<comment type="caution">
    <text evidence="3">The sequence shown here is derived from an EMBL/GenBank/DDBJ whole genome shotgun (WGS) entry which is preliminary data.</text>
</comment>
<evidence type="ECO:0000256" key="2">
    <source>
        <dbReference type="ARBA" id="ARBA00022801"/>
    </source>
</evidence>
<keyword evidence="2" id="KW-0378">Hydrolase</keyword>
<gene>
    <name evidence="3" type="ORF">DCO56_07635</name>
</gene>
<dbReference type="AlphaFoldDB" id="A0A363NVJ2"/>
<evidence type="ECO:0000256" key="1">
    <source>
        <dbReference type="ARBA" id="ARBA00006336"/>
    </source>
</evidence>
<dbReference type="EMBL" id="QCXX01000002">
    <property type="protein sequence ID" value="PUV24826.1"/>
    <property type="molecule type" value="Genomic_DNA"/>
</dbReference>